<dbReference type="InterPro" id="IPR013783">
    <property type="entry name" value="Ig-like_fold"/>
</dbReference>
<dbReference type="Pfam" id="PF07705">
    <property type="entry name" value="CARDB"/>
    <property type="match status" value="1"/>
</dbReference>
<dbReference type="GeneID" id="73289136"/>
<evidence type="ECO:0000259" key="2">
    <source>
        <dbReference type="Pfam" id="PF07705"/>
    </source>
</evidence>
<dbReference type="KEGG" id="sawl:NGM29_03780"/>
<feature type="domain" description="CARDB" evidence="2">
    <location>
        <begin position="246"/>
        <end position="327"/>
    </location>
</feature>
<feature type="region of interest" description="Disordered" evidence="1">
    <location>
        <begin position="238"/>
        <end position="262"/>
    </location>
</feature>
<name>A0A9E7NCF3_9EURY</name>
<protein>
    <recommendedName>
        <fullName evidence="2">CARDB domain-containing protein</fullName>
    </recommendedName>
</protein>
<sequence length="372" mass="39335">MNVNLSVICAVLALALAVPTAAVSLEPADTTSSIELDASSPYATIENGQIELDFERLNADAVTTVDEAFTVRAIDEDVDRIWLSGTDGVTFYRNGDPRDEVTARSPLEPATGHSITVGVSIDTHEAGEGTESFTIHVRYDDNEDDETDPDPPTLERVTVSDTEVTVGETITVTGIYRGGSQSMATMVGLTVDDIVVSQKRVFVFGGENRSVSFERTMDAPGTYEVGIDGRTHTVTVTEPASGEPAPNMTVTGVDLDRPETTPGEPISVTATVENAGNATGERTLEFAVGGFVVETERVELAPGETRQVEFERSFADPGRYALALEGEEVGTVTVVGLPAIAAVTAALPSRSTAALALPVTLGVGFVVRRRRA</sequence>
<evidence type="ECO:0000256" key="1">
    <source>
        <dbReference type="SAM" id="MobiDB-lite"/>
    </source>
</evidence>
<proteinExistence type="predicted"/>
<reference evidence="3" key="1">
    <citation type="submission" date="2022-06" db="EMBL/GenBank/DDBJ databases">
        <title>Diverse halophilic archaea isolated from saline environments.</title>
        <authorList>
            <person name="Cui H.-L."/>
        </authorList>
    </citation>
    <scope>NUCLEOTIDE SEQUENCE</scope>
    <source>
        <strain evidence="3">WLHS1</strain>
    </source>
</reference>
<evidence type="ECO:0000313" key="4">
    <source>
        <dbReference type="Proteomes" id="UP001056855"/>
    </source>
</evidence>
<keyword evidence="4" id="KW-1185">Reference proteome</keyword>
<evidence type="ECO:0000313" key="3">
    <source>
        <dbReference type="EMBL" id="UTF54409.1"/>
    </source>
</evidence>
<dbReference type="Proteomes" id="UP001056855">
    <property type="component" value="Chromosome"/>
</dbReference>
<dbReference type="RefSeq" id="WP_254159063.1">
    <property type="nucleotide sequence ID" value="NZ_CP100355.1"/>
</dbReference>
<organism evidence="3 4">
    <name type="scientific">Natronosalvus rutilus</name>
    <dbReference type="NCBI Taxonomy" id="2953753"/>
    <lineage>
        <taxon>Archaea</taxon>
        <taxon>Methanobacteriati</taxon>
        <taxon>Methanobacteriota</taxon>
        <taxon>Stenosarchaea group</taxon>
        <taxon>Halobacteria</taxon>
        <taxon>Halobacteriales</taxon>
        <taxon>Natrialbaceae</taxon>
        <taxon>Natronosalvus</taxon>
    </lineage>
</organism>
<dbReference type="AlphaFoldDB" id="A0A9E7NCF3"/>
<dbReference type="Gene3D" id="2.60.40.10">
    <property type="entry name" value="Immunoglobulins"/>
    <property type="match status" value="1"/>
</dbReference>
<accession>A0A9E7NCF3</accession>
<dbReference type="InterPro" id="IPR011635">
    <property type="entry name" value="CARDB"/>
</dbReference>
<dbReference type="EMBL" id="CP100355">
    <property type="protein sequence ID" value="UTF54409.1"/>
    <property type="molecule type" value="Genomic_DNA"/>
</dbReference>
<gene>
    <name evidence="3" type="ORF">NGM29_03780</name>
</gene>